<dbReference type="EMBL" id="JAINUF010000006">
    <property type="protein sequence ID" value="KAJ8357744.1"/>
    <property type="molecule type" value="Genomic_DNA"/>
</dbReference>
<keyword evidence="3" id="KW-1185">Reference proteome</keyword>
<feature type="region of interest" description="Disordered" evidence="1">
    <location>
        <begin position="138"/>
        <end position="178"/>
    </location>
</feature>
<evidence type="ECO:0000313" key="3">
    <source>
        <dbReference type="Proteomes" id="UP001152622"/>
    </source>
</evidence>
<sequence>MRLPLGGPEETGQPDVRSGARPERTPQYPASPPGCPWGRGKGAGNRPGERAHMGGDATAANGSASWGDGWGRSQALSRPECLKFYGNGLWFVGTAAGSFAAPSLVRRRIGRTDNTTVSRLRSQTFIRPTDHVSELQTDPSRRTIKRHQTRSERGALRPTAHQRQNNIARNDGTPREDGAYTAYTAAGLRHQGGGVLSE</sequence>
<name>A0A9Q1IXQ2_SYNKA</name>
<proteinExistence type="predicted"/>
<evidence type="ECO:0000313" key="2">
    <source>
        <dbReference type="EMBL" id="KAJ8357744.1"/>
    </source>
</evidence>
<comment type="caution">
    <text evidence="2">The sequence shown here is derived from an EMBL/GenBank/DDBJ whole genome shotgun (WGS) entry which is preliminary data.</text>
</comment>
<evidence type="ECO:0000256" key="1">
    <source>
        <dbReference type="SAM" id="MobiDB-lite"/>
    </source>
</evidence>
<protein>
    <submittedName>
        <fullName evidence="2">Uncharacterized protein</fullName>
    </submittedName>
</protein>
<accession>A0A9Q1IXQ2</accession>
<gene>
    <name evidence="2" type="ORF">SKAU_G00205380</name>
</gene>
<dbReference type="Proteomes" id="UP001152622">
    <property type="component" value="Chromosome 6"/>
</dbReference>
<feature type="region of interest" description="Disordered" evidence="1">
    <location>
        <begin position="1"/>
        <end position="66"/>
    </location>
</feature>
<organism evidence="2 3">
    <name type="scientific">Synaphobranchus kaupii</name>
    <name type="common">Kaup's arrowtooth eel</name>
    <dbReference type="NCBI Taxonomy" id="118154"/>
    <lineage>
        <taxon>Eukaryota</taxon>
        <taxon>Metazoa</taxon>
        <taxon>Chordata</taxon>
        <taxon>Craniata</taxon>
        <taxon>Vertebrata</taxon>
        <taxon>Euteleostomi</taxon>
        <taxon>Actinopterygii</taxon>
        <taxon>Neopterygii</taxon>
        <taxon>Teleostei</taxon>
        <taxon>Anguilliformes</taxon>
        <taxon>Synaphobranchidae</taxon>
        <taxon>Synaphobranchus</taxon>
    </lineage>
</organism>
<dbReference type="AlphaFoldDB" id="A0A9Q1IXQ2"/>
<reference evidence="2" key="1">
    <citation type="journal article" date="2023" name="Science">
        <title>Genome structures resolve the early diversification of teleost fishes.</title>
        <authorList>
            <person name="Parey E."/>
            <person name="Louis A."/>
            <person name="Montfort J."/>
            <person name="Bouchez O."/>
            <person name="Roques C."/>
            <person name="Iampietro C."/>
            <person name="Lluch J."/>
            <person name="Castinel A."/>
            <person name="Donnadieu C."/>
            <person name="Desvignes T."/>
            <person name="Floi Bucao C."/>
            <person name="Jouanno E."/>
            <person name="Wen M."/>
            <person name="Mejri S."/>
            <person name="Dirks R."/>
            <person name="Jansen H."/>
            <person name="Henkel C."/>
            <person name="Chen W.J."/>
            <person name="Zahm M."/>
            <person name="Cabau C."/>
            <person name="Klopp C."/>
            <person name="Thompson A.W."/>
            <person name="Robinson-Rechavi M."/>
            <person name="Braasch I."/>
            <person name="Lecointre G."/>
            <person name="Bobe J."/>
            <person name="Postlethwait J.H."/>
            <person name="Berthelot C."/>
            <person name="Roest Crollius H."/>
            <person name="Guiguen Y."/>
        </authorList>
    </citation>
    <scope>NUCLEOTIDE SEQUENCE</scope>
    <source>
        <strain evidence="2">WJC10195</strain>
    </source>
</reference>